<protein>
    <recommendedName>
        <fullName evidence="9">ATP-dependent DNA helicase</fullName>
        <ecNumber evidence="9">5.6.2.3</ecNumber>
    </recommendedName>
</protein>
<gene>
    <name evidence="11" type="ORF">LIER_09529</name>
</gene>
<comment type="similarity">
    <text evidence="9">Belongs to the helicase family.</text>
</comment>
<dbReference type="GO" id="GO:0006310">
    <property type="term" value="P:DNA recombination"/>
    <property type="evidence" value="ECO:0007669"/>
    <property type="project" value="UniProtKB-KW"/>
</dbReference>
<evidence type="ECO:0000256" key="9">
    <source>
        <dbReference type="RuleBase" id="RU363044"/>
    </source>
</evidence>
<keyword evidence="7 9" id="KW-0234">DNA repair</keyword>
<keyword evidence="9" id="KW-0233">DNA recombination</keyword>
<evidence type="ECO:0000256" key="3">
    <source>
        <dbReference type="ARBA" id="ARBA00022801"/>
    </source>
</evidence>
<dbReference type="Gene3D" id="3.40.50.300">
    <property type="entry name" value="P-loop containing nucleotide triphosphate hydrolases"/>
    <property type="match status" value="1"/>
</dbReference>
<keyword evidence="12" id="KW-1185">Reference proteome</keyword>
<evidence type="ECO:0000313" key="11">
    <source>
        <dbReference type="EMBL" id="GAA0150630.1"/>
    </source>
</evidence>
<accession>A0AAV3PH62</accession>
<dbReference type="SMART" id="SM00382">
    <property type="entry name" value="AAA"/>
    <property type="match status" value="1"/>
</dbReference>
<evidence type="ECO:0000313" key="12">
    <source>
        <dbReference type="Proteomes" id="UP001454036"/>
    </source>
</evidence>
<dbReference type="InterPro" id="IPR049163">
    <property type="entry name" value="Pif1-like_2B_dom"/>
</dbReference>
<dbReference type="GO" id="GO:0016787">
    <property type="term" value="F:hydrolase activity"/>
    <property type="evidence" value="ECO:0007669"/>
    <property type="project" value="UniProtKB-KW"/>
</dbReference>
<evidence type="ECO:0000256" key="2">
    <source>
        <dbReference type="ARBA" id="ARBA00022763"/>
    </source>
</evidence>
<reference evidence="11 12" key="1">
    <citation type="submission" date="2024-01" db="EMBL/GenBank/DDBJ databases">
        <title>The complete chloroplast genome sequence of Lithospermum erythrorhizon: insights into the phylogenetic relationship among Boraginaceae species and the maternal lineages of purple gromwells.</title>
        <authorList>
            <person name="Okada T."/>
            <person name="Watanabe K."/>
        </authorList>
    </citation>
    <scope>NUCLEOTIDE SEQUENCE [LARGE SCALE GENOMIC DNA]</scope>
</reference>
<keyword evidence="1 9" id="KW-0547">Nucleotide-binding</keyword>
<evidence type="ECO:0000256" key="7">
    <source>
        <dbReference type="ARBA" id="ARBA00023204"/>
    </source>
</evidence>
<dbReference type="PANTHER" id="PTHR47642">
    <property type="entry name" value="ATP-DEPENDENT DNA HELICASE"/>
    <property type="match status" value="1"/>
</dbReference>
<sequence>MVFFHSTIAPFRCYSICRSSRWIPYSTYIKNLLNNDNGKTKKSKIESLSPKRTRIKWTDEQKVILDAVSDGQSVFITGSAGTGKTLLMNNVVKRLKKIHPKGTVFVTASTGTAACGLNGQTVHSFAGVGIGLGNDESREMLLERVMANARACYRWSRVESLVIDEISMISHELFECLEYIARKVKSGGSLSEEKIWGGIQLVVSGDFFQLPPIMNKGENDGKVFAFEANCWNQSFDLHIELTKIFRQADPQLIKVLQEIRKGAVDSESMEILEKRSFQSVPDPSVVQLFPHTEDVKRVNKIKMDSLESNIIAYNASDTGKGHWKRLLDKGIALERLELCVGARVMLIKNLNIFGKLVNGATGTITRFNFYLDPMDKNDMDIRSICEYGNYLPVVKFDSGTEMVITPETWQVMDGDKVVAQRKQIRLMLAWAMSIHKCQGMTLDSLHTDLKRAFGPAMVYVALSRVKSFSGLYLSGFDPAKIKAHPKVVQFYKTHFLKV</sequence>
<comment type="catalytic activity">
    <reaction evidence="9">
        <text>ATP + H2O = ADP + phosphate + H(+)</text>
        <dbReference type="Rhea" id="RHEA:13065"/>
        <dbReference type="ChEBI" id="CHEBI:15377"/>
        <dbReference type="ChEBI" id="CHEBI:15378"/>
        <dbReference type="ChEBI" id="CHEBI:30616"/>
        <dbReference type="ChEBI" id="CHEBI:43474"/>
        <dbReference type="ChEBI" id="CHEBI:456216"/>
        <dbReference type="EC" id="5.6.2.3"/>
    </reaction>
</comment>
<evidence type="ECO:0000256" key="4">
    <source>
        <dbReference type="ARBA" id="ARBA00022806"/>
    </source>
</evidence>
<dbReference type="InterPro" id="IPR051055">
    <property type="entry name" value="PIF1_helicase"/>
</dbReference>
<evidence type="ECO:0000256" key="5">
    <source>
        <dbReference type="ARBA" id="ARBA00022840"/>
    </source>
</evidence>
<comment type="cofactor">
    <cofactor evidence="9">
        <name>Mg(2+)</name>
        <dbReference type="ChEBI" id="CHEBI:18420"/>
    </cofactor>
</comment>
<dbReference type="EC" id="5.6.2.3" evidence="9"/>
<evidence type="ECO:0000256" key="8">
    <source>
        <dbReference type="ARBA" id="ARBA00023235"/>
    </source>
</evidence>
<feature type="domain" description="AAA+ ATPase" evidence="10">
    <location>
        <begin position="70"/>
        <end position="375"/>
    </location>
</feature>
<dbReference type="Proteomes" id="UP001454036">
    <property type="component" value="Unassembled WGS sequence"/>
</dbReference>
<dbReference type="GO" id="GO:0005524">
    <property type="term" value="F:ATP binding"/>
    <property type="evidence" value="ECO:0007669"/>
    <property type="project" value="UniProtKB-KW"/>
</dbReference>
<keyword evidence="8" id="KW-0413">Isomerase</keyword>
<name>A0AAV3PH62_LITER</name>
<keyword evidence="2 9" id="KW-0227">DNA damage</keyword>
<evidence type="ECO:0000256" key="6">
    <source>
        <dbReference type="ARBA" id="ARBA00023125"/>
    </source>
</evidence>
<evidence type="ECO:0000256" key="1">
    <source>
        <dbReference type="ARBA" id="ARBA00022741"/>
    </source>
</evidence>
<dbReference type="InterPro" id="IPR027417">
    <property type="entry name" value="P-loop_NTPase"/>
</dbReference>
<dbReference type="Pfam" id="PF05970">
    <property type="entry name" value="PIF1"/>
    <property type="match status" value="1"/>
</dbReference>
<dbReference type="GO" id="GO:0006281">
    <property type="term" value="P:DNA repair"/>
    <property type="evidence" value="ECO:0007669"/>
    <property type="project" value="UniProtKB-KW"/>
</dbReference>
<dbReference type="InterPro" id="IPR010285">
    <property type="entry name" value="DNA_helicase_pif1-like_DEAD"/>
</dbReference>
<dbReference type="PANTHER" id="PTHR47642:SF5">
    <property type="entry name" value="ATP-DEPENDENT DNA HELICASE"/>
    <property type="match status" value="1"/>
</dbReference>
<dbReference type="CDD" id="cd18037">
    <property type="entry name" value="DEXSc_Pif1_like"/>
    <property type="match status" value="1"/>
</dbReference>
<organism evidence="11 12">
    <name type="scientific">Lithospermum erythrorhizon</name>
    <name type="common">Purple gromwell</name>
    <name type="synonym">Lithospermum officinale var. erythrorhizon</name>
    <dbReference type="NCBI Taxonomy" id="34254"/>
    <lineage>
        <taxon>Eukaryota</taxon>
        <taxon>Viridiplantae</taxon>
        <taxon>Streptophyta</taxon>
        <taxon>Embryophyta</taxon>
        <taxon>Tracheophyta</taxon>
        <taxon>Spermatophyta</taxon>
        <taxon>Magnoliopsida</taxon>
        <taxon>eudicotyledons</taxon>
        <taxon>Gunneridae</taxon>
        <taxon>Pentapetalae</taxon>
        <taxon>asterids</taxon>
        <taxon>lamiids</taxon>
        <taxon>Boraginales</taxon>
        <taxon>Boraginaceae</taxon>
        <taxon>Boraginoideae</taxon>
        <taxon>Lithospermeae</taxon>
        <taxon>Lithospermum</taxon>
    </lineage>
</organism>
<keyword evidence="3 9" id="KW-0378">Hydrolase</keyword>
<dbReference type="AlphaFoldDB" id="A0AAV3PH62"/>
<dbReference type="CDD" id="cd18809">
    <property type="entry name" value="SF1_C_RecD"/>
    <property type="match status" value="1"/>
</dbReference>
<comment type="caution">
    <text evidence="11">The sequence shown here is derived from an EMBL/GenBank/DDBJ whole genome shotgun (WGS) entry which is preliminary data.</text>
</comment>
<keyword evidence="5 9" id="KW-0067">ATP-binding</keyword>
<dbReference type="GO" id="GO:0000723">
    <property type="term" value="P:telomere maintenance"/>
    <property type="evidence" value="ECO:0007669"/>
    <property type="project" value="InterPro"/>
</dbReference>
<dbReference type="InterPro" id="IPR003593">
    <property type="entry name" value="AAA+_ATPase"/>
</dbReference>
<keyword evidence="4 9" id="KW-0347">Helicase</keyword>
<keyword evidence="6" id="KW-0238">DNA-binding</keyword>
<dbReference type="Pfam" id="PF21530">
    <property type="entry name" value="Pif1_2B_dom"/>
    <property type="match status" value="1"/>
</dbReference>
<dbReference type="SUPFAM" id="SSF52540">
    <property type="entry name" value="P-loop containing nucleoside triphosphate hydrolases"/>
    <property type="match status" value="2"/>
</dbReference>
<proteinExistence type="inferred from homology"/>
<evidence type="ECO:0000259" key="10">
    <source>
        <dbReference type="SMART" id="SM00382"/>
    </source>
</evidence>
<dbReference type="GO" id="GO:0043139">
    <property type="term" value="F:5'-3' DNA helicase activity"/>
    <property type="evidence" value="ECO:0007669"/>
    <property type="project" value="UniProtKB-EC"/>
</dbReference>
<dbReference type="EMBL" id="BAABME010001625">
    <property type="protein sequence ID" value="GAA0150630.1"/>
    <property type="molecule type" value="Genomic_DNA"/>
</dbReference>